<dbReference type="OrthoDB" id="5981009at2759"/>
<name>A0A3M6U6M0_POCDA</name>
<gene>
    <name evidence="1" type="ORF">pdam_00022746</name>
</gene>
<evidence type="ECO:0000313" key="2">
    <source>
        <dbReference type="Proteomes" id="UP000275408"/>
    </source>
</evidence>
<comment type="caution">
    <text evidence="1">The sequence shown here is derived from an EMBL/GenBank/DDBJ whole genome shotgun (WGS) entry which is preliminary data.</text>
</comment>
<dbReference type="OMA" id="NNAICRD"/>
<dbReference type="Proteomes" id="UP000275408">
    <property type="component" value="Unassembled WGS sequence"/>
</dbReference>
<protein>
    <submittedName>
        <fullName evidence="1">Uncharacterized protein</fullName>
    </submittedName>
</protein>
<reference evidence="1 2" key="1">
    <citation type="journal article" date="2018" name="Sci. Rep.">
        <title>Comparative analysis of the Pocillopora damicornis genome highlights role of immune system in coral evolution.</title>
        <authorList>
            <person name="Cunning R."/>
            <person name="Bay R.A."/>
            <person name="Gillette P."/>
            <person name="Baker A.C."/>
            <person name="Traylor-Knowles N."/>
        </authorList>
    </citation>
    <scope>NUCLEOTIDE SEQUENCE [LARGE SCALE GENOMIC DNA]</scope>
    <source>
        <strain evidence="1">RSMAS</strain>
        <tissue evidence="1">Whole animal</tissue>
    </source>
</reference>
<proteinExistence type="predicted"/>
<keyword evidence="2" id="KW-1185">Reference proteome</keyword>
<sequence>MKIIWEVLHLQETAIEGYLSSWDPVVISVLEVAPTRRIQRPLNQECSFLIVSPKDQVTRKQTGLCVPVMFSKMALSRTIIFALLSMQFHFVFTDGHEKPMERNRLKRALSDDDIILGLKMYETKMAGLQRRIAQQLASMKKQKSRINFIKFYMKRKGDDYEKEDLEGNIIADTEKGKQNLQLASLDNLVKEADHQEERQRGLLEELKKENTVMSDIHKRVLDNNAICRDTYTEWKDVGSGTIRELSKQYVKCNEDELLLRFYLQKKSTAAKKIRYKYRCCRFSLKDKWQRPDDM</sequence>
<organism evidence="1 2">
    <name type="scientific">Pocillopora damicornis</name>
    <name type="common">Cauliflower coral</name>
    <name type="synonym">Millepora damicornis</name>
    <dbReference type="NCBI Taxonomy" id="46731"/>
    <lineage>
        <taxon>Eukaryota</taxon>
        <taxon>Metazoa</taxon>
        <taxon>Cnidaria</taxon>
        <taxon>Anthozoa</taxon>
        <taxon>Hexacorallia</taxon>
        <taxon>Scleractinia</taxon>
        <taxon>Astrocoeniina</taxon>
        <taxon>Pocilloporidae</taxon>
        <taxon>Pocillopora</taxon>
    </lineage>
</organism>
<evidence type="ECO:0000313" key="1">
    <source>
        <dbReference type="EMBL" id="RMX49174.1"/>
    </source>
</evidence>
<dbReference type="EMBL" id="RCHS01002165">
    <property type="protein sequence ID" value="RMX49174.1"/>
    <property type="molecule type" value="Genomic_DNA"/>
</dbReference>
<dbReference type="AlphaFoldDB" id="A0A3M6U6M0"/>
<accession>A0A3M6U6M0</accession>